<keyword evidence="3" id="KW-1185">Reference proteome</keyword>
<evidence type="ECO:0000313" key="3">
    <source>
        <dbReference type="Proteomes" id="UP000256345"/>
    </source>
</evidence>
<reference evidence="2 3" key="1">
    <citation type="submission" date="2018-08" db="EMBL/GenBank/DDBJ databases">
        <title>Genomic Encyclopedia of Archaeal and Bacterial Type Strains, Phase II (KMG-II): from individual species to whole genera.</title>
        <authorList>
            <person name="Goeker M."/>
        </authorList>
    </citation>
    <scope>NUCLEOTIDE SEQUENCE [LARGE SCALE GENOMIC DNA]</scope>
    <source>
        <strain evidence="2 3">DSM 2261</strain>
    </source>
</reference>
<dbReference type="SUPFAM" id="SSF51126">
    <property type="entry name" value="Pectin lyase-like"/>
    <property type="match status" value="2"/>
</dbReference>
<gene>
    <name evidence="2" type="ORF">ATI61_11841</name>
</gene>
<name>A0ABX9JN08_9BACT</name>
<comment type="caution">
    <text evidence="2">The sequence shown here is derived from an EMBL/GenBank/DDBJ whole genome shotgun (WGS) entry which is preliminary data.</text>
</comment>
<dbReference type="SMART" id="SM00710">
    <property type="entry name" value="PbH1"/>
    <property type="match status" value="6"/>
</dbReference>
<keyword evidence="1" id="KW-0732">Signal</keyword>
<dbReference type="EMBL" id="QUMU01000018">
    <property type="protein sequence ID" value="REG22836.1"/>
    <property type="molecule type" value="Genomic_DNA"/>
</dbReference>
<dbReference type="Proteomes" id="UP000256345">
    <property type="component" value="Unassembled WGS sequence"/>
</dbReference>
<dbReference type="InterPro" id="IPR011050">
    <property type="entry name" value="Pectin_lyase_fold/virulence"/>
</dbReference>
<protein>
    <submittedName>
        <fullName evidence="2">Copper-binding protein NosD</fullName>
    </submittedName>
</protein>
<dbReference type="Gene3D" id="2.160.20.10">
    <property type="entry name" value="Single-stranded right-handed beta-helix, Pectin lyase-like"/>
    <property type="match status" value="2"/>
</dbReference>
<evidence type="ECO:0000256" key="1">
    <source>
        <dbReference type="SAM" id="SignalP"/>
    </source>
</evidence>
<dbReference type="InterPro" id="IPR012334">
    <property type="entry name" value="Pectin_lyas_fold"/>
</dbReference>
<proteinExistence type="predicted"/>
<dbReference type="RefSeq" id="WP_082175325.1">
    <property type="nucleotide sequence ID" value="NZ_CP011509.1"/>
</dbReference>
<accession>A0ABX9JN08</accession>
<feature type="signal peptide" evidence="1">
    <location>
        <begin position="1"/>
        <end position="22"/>
    </location>
</feature>
<organism evidence="2 3">
    <name type="scientific">Archangium gephyra</name>
    <dbReference type="NCBI Taxonomy" id="48"/>
    <lineage>
        <taxon>Bacteria</taxon>
        <taxon>Pseudomonadati</taxon>
        <taxon>Myxococcota</taxon>
        <taxon>Myxococcia</taxon>
        <taxon>Myxococcales</taxon>
        <taxon>Cystobacterineae</taxon>
        <taxon>Archangiaceae</taxon>
        <taxon>Archangium</taxon>
    </lineage>
</organism>
<feature type="chain" id="PRO_5047349548" evidence="1">
    <location>
        <begin position="23"/>
        <end position="1043"/>
    </location>
</feature>
<evidence type="ECO:0000313" key="2">
    <source>
        <dbReference type="EMBL" id="REG22836.1"/>
    </source>
</evidence>
<sequence>MRLSIAVVVGVAVCLFAPVSSARDWFVRAGSDGDGSMARPFSDPWEALDKCQSGDVIHVAGGKYFGRLGNGMWEVPLDDVQLLGGYAADFKSRDPWKNVTQLHWDKNSKNRPKQERLVSTKKGTVVDGFIIDQRDQCPYETSEQLGRKENPSCDSALRLALPGVVRNCVIVNPGFDGIVAPAGSTLENNLVVNAVNWGININSTTDKQAVAVVKNNTIAFTMSFKEPGKGAYNGSGLALKAHATVTGNIIAFSDSNGIYLTANPEKSTLTDNVFFMNLYSNLKFFSDGKDMPVDDKEMELLEEVGFKKVSNNEVKNPQLPVDAGWLDHVSKRTAATPGKLTMDEFNKARQVLGLPMIAKGGTPPSGVAPAMDLDKALKLLAPKGAGQAGARVRPLTVSFQEEAAAAPEKAYKRMEVSAWLSKPESVEGQPLELVVALSSVANVSSVPAPFKPDEHAGVFLHEPTGSYGRFVGFYRKGSTVQRVADAAMGDWQGSGPPPKLFLAKGTAYVMKGYPKAGFFVDSLEPYEAAAKVGSRPQGRDWFVRAGASGGDGSREKPFKDPWQALEKVESGDFVHVAEGEYYGKLKTGRWKIDAPYISLIGGYDAQFRERNPWKHPTRLFAPAEYKGRRDGYVIEGADDHTGAVVDGFVFDRATDNKYKPNGDLDYDNSEKLEHLWLSKPECAVRNNLFVNGAEGAVRIGSGNTLENNIFMNHHTRTVVVQRGFGTAPIIFRNNTVAFSWDIRFGQGNGRNGHLLSVENGVNAIIDGNIFEFADNDAIRLMANPADVELTNNTFNHNLWSNVMRPQENVTVDDKTFAQLKDFKFKKLAGNQVIPAGLPIDQKWFDAYLNRTAYVPGKVTMDDWNQLREMLGQPVLATGGQGPSGFMPLYPWEKALKLFPMNPKVTAGARAKDLPVSFTGVARAESNFDYQDVTWGDAAKNASTWDALDGKRVAMRVVIRGIDNQYQLPELSKDEYTPFTVTGPEGIDSGGLPMRMYVKKGSKAERAVRQAKAYSSGTPEQWYVIKGVARGQRQLIAEAVERAD</sequence>
<dbReference type="InterPro" id="IPR006626">
    <property type="entry name" value="PbH1"/>
</dbReference>